<accession>A0A8J2M944</accession>
<evidence type="ECO:0000313" key="2">
    <source>
        <dbReference type="Proteomes" id="UP000708208"/>
    </source>
</evidence>
<evidence type="ECO:0000313" key="1">
    <source>
        <dbReference type="EMBL" id="CAG7834260.1"/>
    </source>
</evidence>
<dbReference type="AlphaFoldDB" id="A0A8J2M944"/>
<reference evidence="1" key="1">
    <citation type="submission" date="2021-06" db="EMBL/GenBank/DDBJ databases">
        <authorList>
            <person name="Hodson N. C."/>
            <person name="Mongue J. A."/>
            <person name="Jaron S. K."/>
        </authorList>
    </citation>
    <scope>NUCLEOTIDE SEQUENCE</scope>
</reference>
<dbReference type="EMBL" id="CAJVCH010570173">
    <property type="protein sequence ID" value="CAG7834260.1"/>
    <property type="molecule type" value="Genomic_DNA"/>
</dbReference>
<proteinExistence type="predicted"/>
<protein>
    <submittedName>
        <fullName evidence="1">Uncharacterized protein</fullName>
    </submittedName>
</protein>
<comment type="caution">
    <text evidence="1">The sequence shown here is derived from an EMBL/GenBank/DDBJ whole genome shotgun (WGS) entry which is preliminary data.</text>
</comment>
<sequence length="87" mass="9868">MMFYTNKIIQLGKEIQCPSSSQNSGGLPCCIVVYQENYSVKYSLHGVSVVVCHQESNKLLVRTTLGEILEGFSRESNSYSSMKRWRV</sequence>
<name>A0A8J2M944_9HEXA</name>
<dbReference type="Proteomes" id="UP000708208">
    <property type="component" value="Unassembled WGS sequence"/>
</dbReference>
<gene>
    <name evidence="1" type="ORF">AFUS01_LOCUS43784</name>
</gene>
<keyword evidence="2" id="KW-1185">Reference proteome</keyword>
<organism evidence="1 2">
    <name type="scientific">Allacma fusca</name>
    <dbReference type="NCBI Taxonomy" id="39272"/>
    <lineage>
        <taxon>Eukaryota</taxon>
        <taxon>Metazoa</taxon>
        <taxon>Ecdysozoa</taxon>
        <taxon>Arthropoda</taxon>
        <taxon>Hexapoda</taxon>
        <taxon>Collembola</taxon>
        <taxon>Symphypleona</taxon>
        <taxon>Sminthuridae</taxon>
        <taxon>Allacma</taxon>
    </lineage>
</organism>